<feature type="domain" description="Integrase catalytic" evidence="1">
    <location>
        <begin position="310"/>
        <end position="503"/>
    </location>
</feature>
<dbReference type="InterPro" id="IPR036397">
    <property type="entry name" value="RNaseH_sf"/>
</dbReference>
<name>A0ABQ1WLK2_9BACT</name>
<proteinExistence type="predicted"/>
<comment type="caution">
    <text evidence="2">The sequence shown here is derived from an EMBL/GenBank/DDBJ whole genome shotgun (WGS) entry which is preliminary data.</text>
</comment>
<sequence length="728" mass="82637">MKLVGAILYVEFSDLKAVGVSESYLTKVTSVARKDGASSWVNIPNPERKPGEGKVLIQYDTIPASTRAKLPAKNVLLQQLADDNQQQQREAQEQILRGLLPPASAEDLATLREYRITRESVDLGTGEALKNELSGLPDTKLRAAVLACRWLALMSSPRWKSKATRVKLNPDFAKLSDMQMACVAVYSADGVDLPTSYSKVQAKLREYEENGALAVVPRQFGNVNSRKIAEEQLETLIQLYSDARKPSFELVHRWYTEVVDKRRELGLELWPEVTVGTVKNNLMLPDVQPVWYLPRHGFKAWKERYEYTMLRHRPTFRDALWVVDGTKVNYYYRTAKGVAAKLQVIAVIDAHSDYWLGWEFCEQEDSDAVGRALRAALRTAGGVKPWQVQYDNDRSNLKFFANWAGLHFPAMPNNGQSKVIERALGALQQHVMRRHRSFTGQNITATSLAGKANPELLRELVKEGALMSLEETMREASLDFHAWNNMVSKKDGKTPKERYLASQHPETRSYFTEEDEMETFWKWNDQLITYRSDELRMVKSRISNHYEVVTELPGPVPGTMTKVPDLDFHMRNVGQRFWVKYDPEQAAPTRVALFLGEDKRFVAWADNKEAMPGALVDYQEGSRAAINARLAAKKEQRAQTAERLANITERLDAEELVKLGHEFVPKDALNAAQADLEAEDEVQVTINRRPERSNTLVLSPAMAAATETPDAIRQARWARMQQQAEDED</sequence>
<accession>A0ABQ1WLK2</accession>
<evidence type="ECO:0000313" key="2">
    <source>
        <dbReference type="EMBL" id="GGG33217.1"/>
    </source>
</evidence>
<organism evidence="2 3">
    <name type="scientific">Hymenobacter glacieicola</name>
    <dbReference type="NCBI Taxonomy" id="1562124"/>
    <lineage>
        <taxon>Bacteria</taxon>
        <taxon>Pseudomonadati</taxon>
        <taxon>Bacteroidota</taxon>
        <taxon>Cytophagia</taxon>
        <taxon>Cytophagales</taxon>
        <taxon>Hymenobacteraceae</taxon>
        <taxon>Hymenobacter</taxon>
    </lineage>
</organism>
<evidence type="ECO:0000259" key="1">
    <source>
        <dbReference type="PROSITE" id="PS50994"/>
    </source>
</evidence>
<dbReference type="PROSITE" id="PS50994">
    <property type="entry name" value="INTEGRASE"/>
    <property type="match status" value="1"/>
</dbReference>
<keyword evidence="3" id="KW-1185">Reference proteome</keyword>
<evidence type="ECO:0000313" key="3">
    <source>
        <dbReference type="Proteomes" id="UP000601361"/>
    </source>
</evidence>
<dbReference type="SUPFAM" id="SSF53098">
    <property type="entry name" value="Ribonuclease H-like"/>
    <property type="match status" value="1"/>
</dbReference>
<reference evidence="3" key="1">
    <citation type="journal article" date="2019" name="Int. J. Syst. Evol. Microbiol.">
        <title>The Global Catalogue of Microorganisms (GCM) 10K type strain sequencing project: providing services to taxonomists for standard genome sequencing and annotation.</title>
        <authorList>
            <consortium name="The Broad Institute Genomics Platform"/>
            <consortium name="The Broad Institute Genome Sequencing Center for Infectious Disease"/>
            <person name="Wu L."/>
            <person name="Ma J."/>
        </authorList>
    </citation>
    <scope>NUCLEOTIDE SEQUENCE [LARGE SCALE GENOMIC DNA]</scope>
    <source>
        <strain evidence="3">CGMCC 1.12990</strain>
    </source>
</reference>
<protein>
    <recommendedName>
        <fullName evidence="1">Integrase catalytic domain-containing protein</fullName>
    </recommendedName>
</protein>
<gene>
    <name evidence="2" type="ORF">GCM10011378_07040</name>
</gene>
<dbReference type="EMBL" id="BMGS01000002">
    <property type="protein sequence ID" value="GGG33217.1"/>
    <property type="molecule type" value="Genomic_DNA"/>
</dbReference>
<dbReference type="Proteomes" id="UP000601361">
    <property type="component" value="Unassembled WGS sequence"/>
</dbReference>
<dbReference type="InterPro" id="IPR012337">
    <property type="entry name" value="RNaseH-like_sf"/>
</dbReference>
<dbReference type="Gene3D" id="3.30.420.10">
    <property type="entry name" value="Ribonuclease H-like superfamily/Ribonuclease H"/>
    <property type="match status" value="1"/>
</dbReference>
<dbReference type="InterPro" id="IPR001584">
    <property type="entry name" value="Integrase_cat-core"/>
</dbReference>